<keyword evidence="3" id="KW-1185">Reference proteome</keyword>
<accession>S0EWV9</accession>
<evidence type="ECO:0000313" key="3">
    <source>
        <dbReference type="Proteomes" id="UP000014227"/>
    </source>
</evidence>
<dbReference type="Pfam" id="PF13372">
    <property type="entry name" value="Alginate_exp"/>
    <property type="match status" value="2"/>
</dbReference>
<organism evidence="2 3">
    <name type="scientific">Chthonomonas calidirosea (strain DSM 23976 / ICMP 18418 / T49)</name>
    <dbReference type="NCBI Taxonomy" id="1303518"/>
    <lineage>
        <taxon>Bacteria</taxon>
        <taxon>Bacillati</taxon>
        <taxon>Armatimonadota</taxon>
        <taxon>Chthonomonadia</taxon>
        <taxon>Chthonomonadales</taxon>
        <taxon>Chthonomonadaceae</taxon>
        <taxon>Chthonomonas</taxon>
    </lineage>
</organism>
<feature type="domain" description="Alginate export" evidence="1">
    <location>
        <begin position="114"/>
        <end position="162"/>
    </location>
</feature>
<dbReference type="Gene3D" id="2.40.160.100">
    <property type="match status" value="1"/>
</dbReference>
<feature type="domain" description="Alginate export" evidence="1">
    <location>
        <begin position="236"/>
        <end position="417"/>
    </location>
</feature>
<dbReference type="EMBL" id="HF951689">
    <property type="protein sequence ID" value="CCW34821.1"/>
    <property type="molecule type" value="Genomic_DNA"/>
</dbReference>
<reference evidence="3" key="1">
    <citation type="submission" date="2013-03" db="EMBL/GenBank/DDBJ databases">
        <title>Genome sequence of Chthonomonas calidirosea, the first sequenced genome from the Armatimonadetes phylum (formally candidate division OP10).</title>
        <authorList>
            <person name="Lee K.C.Y."/>
            <person name="Morgan X.C."/>
            <person name="Dunfield P.F."/>
            <person name="Tamas I."/>
            <person name="Houghton K.M."/>
            <person name="Vyssotski M."/>
            <person name="Ryan J.L.J."/>
            <person name="Lagutin K."/>
            <person name="McDonald I.R."/>
            <person name="Stott M.B."/>
        </authorList>
    </citation>
    <scope>NUCLEOTIDE SEQUENCE [LARGE SCALE GENOMIC DNA]</scope>
    <source>
        <strain evidence="3">DSM 23976 / ICMP 18418 / T49</strain>
    </source>
</reference>
<proteinExistence type="predicted"/>
<dbReference type="STRING" id="454171.CP488_00157"/>
<evidence type="ECO:0000259" key="1">
    <source>
        <dbReference type="Pfam" id="PF13372"/>
    </source>
</evidence>
<dbReference type="PATRIC" id="fig|1303518.3.peg.1010"/>
<evidence type="ECO:0000313" key="2">
    <source>
        <dbReference type="EMBL" id="CCW34821.1"/>
    </source>
</evidence>
<dbReference type="Proteomes" id="UP000014227">
    <property type="component" value="Chromosome I"/>
</dbReference>
<dbReference type="AlphaFoldDB" id="S0EWV9"/>
<protein>
    <recommendedName>
        <fullName evidence="1">Alginate export domain-containing protein</fullName>
    </recommendedName>
</protein>
<dbReference type="InParanoid" id="S0EWV9"/>
<dbReference type="InterPro" id="IPR053728">
    <property type="entry name" value="Alginate_Permeability_Chnl"/>
</dbReference>
<dbReference type="OrthoDB" id="108116at2"/>
<dbReference type="HOGENOM" id="CLU_653285_0_0_0"/>
<dbReference type="KEGG" id="ccz:CCALI_00999"/>
<dbReference type="eggNOG" id="COG3203">
    <property type="taxonomic scope" value="Bacteria"/>
</dbReference>
<dbReference type="InterPro" id="IPR025388">
    <property type="entry name" value="Alginate_export_dom"/>
</dbReference>
<sequence length="427" mass="47805">MRFPCLKRLVLLCNIFIIQFFTVNAFPQTLLSSNGHGFFFSPEWRVRNDESNSSIVSTGNTAYNQEWISRLRLGFGWSDPSGLTLFLQPQYSWGNITASGHIAVVNDYDIFQGYAQGGKGRYQWRLGRQVLAFGDSRLIASPEWNNYGRTFDAARFTFKSSHQTTNLFFGKLGFANGVTTVPTLYGVYRVEKFTPKLSSDFYTLLKNDRVSGSNLSVFTLGARPVIDLIPHTHITIEPAFQFGHFGGKAIGAWAYAAVATYTFPGPTALHFVVEHDFASGGNPTDPAHYETFDQLYPSTHGKSGILDYMGWRNMRHWHVGMGFAATKRLTFSVDGHFLSLADGRDYWYGVNGAPVKGSNGKPLWSPTGAAGRDIGSEVDIVADYRVSAYLGLSIGYSHFWPGHYIKTLDPTQGHEANWFYVQPTYRF</sequence>
<gene>
    <name evidence="2" type="ORF">CCALI_00999</name>
</gene>
<name>S0EWV9_CHTCT</name>